<sequence length="799" mass="88968">MWDVVKKAKPYVAMVSLQFGYAGSYIIAAISLKHGTSHFVLVVYRLAFATATVTPFAIVLDSRLPALWFVRGVHRTRKSRPKMTFPIFFRIMMLGLVEPVIDLNIYYMGLAYTSPTFTSALYNAMPAITFLMAIILRLEKLKIKRFHSQAKIAGTLIMIGGSMIMTLYKGPILEFVGNRRQAHHGSSEGSGEKDWVKGTVLLIGSCFCWSGFFVMQSMTLKVYPAELSLTALICGAGLVQGSIVALVMERKASAWAIGWDTRLLTPAYLGIICTGISYYVQGVVMKEKGPVFVTAFNPLTMIITAVTGTYILAEKFYLGSVIGAIVIVIGLYSYVWGKSKDPAAKLSSGDEKIGAAELPTTASNFPANSPQETPAKDLLSQKYCSPTSVSLLQNHQNRAQISVSRLLINHSHILIMDALPDALVQCILSYLQDAKDIARCTCVSKQWKESMPFIRSLYFSRSTFENKRTDREAIIGRMVTSTVCLEELIVYCPFSPPSHESWILSKSSSLRHLDLRVDSLNDKRVPLGGPVRLDCIGSARGLETLKLWGVAMNQSPNWGLFERLRSLEIIGLISDDHVIASALKACPNLSSLILLGCEGVRSMSIELPQLEHCRLDFWLCDCSLTLNSPKLKELDVLGCAWICVKDDHSLQSLTIGNNACQVCKVDVGNLAAVDFLSLSGRQWCWSAIDLYEFFSNHRKLRFFEIHGAMFAALCTKNSSKQQDSRFTIPCLEEVLIKVRSPMNVGQKVRALETIVKCSTKLRNIVIRVTGMNSCHKNFDNFFKETCNFRCRNREIVQIE</sequence>
<evidence type="ECO:0000313" key="2">
    <source>
        <dbReference type="Proteomes" id="UP001234297"/>
    </source>
</evidence>
<keyword evidence="2" id="KW-1185">Reference proteome</keyword>
<proteinExistence type="predicted"/>
<protein>
    <submittedName>
        <fullName evidence="1">Uncharacterized protein</fullName>
    </submittedName>
</protein>
<gene>
    <name evidence="1" type="ORF">MRB53_000303</name>
</gene>
<comment type="caution">
    <text evidence="1">The sequence shown here is derived from an EMBL/GenBank/DDBJ whole genome shotgun (WGS) entry which is preliminary data.</text>
</comment>
<reference evidence="1 2" key="1">
    <citation type="journal article" date="2022" name="Hortic Res">
        <title>A haplotype resolved chromosomal level avocado genome allows analysis of novel avocado genes.</title>
        <authorList>
            <person name="Nath O."/>
            <person name="Fletcher S.J."/>
            <person name="Hayward A."/>
            <person name="Shaw L.M."/>
            <person name="Masouleh A.K."/>
            <person name="Furtado A."/>
            <person name="Henry R.J."/>
            <person name="Mitter N."/>
        </authorList>
    </citation>
    <scope>NUCLEOTIDE SEQUENCE [LARGE SCALE GENOMIC DNA]</scope>
    <source>
        <strain evidence="2">cv. Hass</strain>
    </source>
</reference>
<accession>A0ACC2MNR0</accession>
<dbReference type="Proteomes" id="UP001234297">
    <property type="component" value="Chromosome 1"/>
</dbReference>
<evidence type="ECO:0000313" key="1">
    <source>
        <dbReference type="EMBL" id="KAJ8647280.1"/>
    </source>
</evidence>
<name>A0ACC2MNR0_PERAE</name>
<organism evidence="1 2">
    <name type="scientific">Persea americana</name>
    <name type="common">Avocado</name>
    <dbReference type="NCBI Taxonomy" id="3435"/>
    <lineage>
        <taxon>Eukaryota</taxon>
        <taxon>Viridiplantae</taxon>
        <taxon>Streptophyta</taxon>
        <taxon>Embryophyta</taxon>
        <taxon>Tracheophyta</taxon>
        <taxon>Spermatophyta</taxon>
        <taxon>Magnoliopsida</taxon>
        <taxon>Magnoliidae</taxon>
        <taxon>Laurales</taxon>
        <taxon>Lauraceae</taxon>
        <taxon>Persea</taxon>
    </lineage>
</organism>
<dbReference type="EMBL" id="CM056809">
    <property type="protein sequence ID" value="KAJ8647280.1"/>
    <property type="molecule type" value="Genomic_DNA"/>
</dbReference>